<evidence type="ECO:0000313" key="1">
    <source>
        <dbReference type="EMBL" id="VCU54531.1"/>
    </source>
</evidence>
<dbReference type="GeneID" id="39458181"/>
<name>A0A3P4ATS9_THETH</name>
<reference evidence="1 2" key="1">
    <citation type="submission" date="2018-10" db="EMBL/GenBank/DDBJ databases">
        <authorList>
            <person name="Peiro R."/>
            <person name="Begona"/>
            <person name="Cbmso G."/>
            <person name="Lopez M."/>
            <person name="Gonzalez S."/>
            <person name="Sacristan E."/>
            <person name="Castillo E."/>
        </authorList>
    </citation>
    <scope>NUCLEOTIDE SEQUENCE [LARGE SCALE GENOMIC DNA]</scope>
    <source>
        <strain evidence="1">TTHNAR1</strain>
        <plasmid evidence="2">3</plasmid>
    </source>
</reference>
<dbReference type="AlphaFoldDB" id="A0A3P4ATS9"/>
<geneLocation type="plasmid" evidence="1 2">
    <name>3</name>
</geneLocation>
<dbReference type="EMBL" id="LR027519">
    <property type="protein sequence ID" value="VCU54531.1"/>
    <property type="molecule type" value="Genomic_DNA"/>
</dbReference>
<accession>A0A3P4ATS9</accession>
<dbReference type="Proteomes" id="UP000279841">
    <property type="component" value="Plasmid 3"/>
</dbReference>
<keyword evidence="1" id="KW-0614">Plasmid</keyword>
<gene>
    <name evidence="1" type="ORF">TTHNP3_00044</name>
</gene>
<protein>
    <submittedName>
        <fullName evidence="1">Uncharacterized protein</fullName>
    </submittedName>
</protein>
<organism evidence="1 2">
    <name type="scientific">Thermus thermophilus</name>
    <dbReference type="NCBI Taxonomy" id="274"/>
    <lineage>
        <taxon>Bacteria</taxon>
        <taxon>Thermotogati</taxon>
        <taxon>Deinococcota</taxon>
        <taxon>Deinococci</taxon>
        <taxon>Thermales</taxon>
        <taxon>Thermaceae</taxon>
        <taxon>Thermus</taxon>
    </lineage>
</organism>
<proteinExistence type="predicted"/>
<dbReference type="RefSeq" id="WP_124105511.1">
    <property type="nucleotide sequence ID" value="NZ_LR027519.1"/>
</dbReference>
<evidence type="ECO:0000313" key="2">
    <source>
        <dbReference type="Proteomes" id="UP000279841"/>
    </source>
</evidence>
<sequence>MRRRHLRPVVVVQDGAVAMARPGVGLPVVLDLDEHPADRFAVKADDRDLGATEDLAEALELAERALPARRVELELLDGAGSVLAVRVLYGREK</sequence>